<evidence type="ECO:0000313" key="1">
    <source>
        <dbReference type="EMBL" id="KAJ4974928.1"/>
    </source>
</evidence>
<accession>A0A9Q0KQC9</accession>
<name>A0A9Q0KQC9_9MAGN</name>
<reference evidence="1" key="1">
    <citation type="journal article" date="2023" name="Plant J.">
        <title>The genome of the king protea, Protea cynaroides.</title>
        <authorList>
            <person name="Chang J."/>
            <person name="Duong T.A."/>
            <person name="Schoeman C."/>
            <person name="Ma X."/>
            <person name="Roodt D."/>
            <person name="Barker N."/>
            <person name="Li Z."/>
            <person name="Van de Peer Y."/>
            <person name="Mizrachi E."/>
        </authorList>
    </citation>
    <scope>NUCLEOTIDE SEQUENCE</scope>
    <source>
        <tissue evidence="1">Young leaves</tissue>
    </source>
</reference>
<sequence>MCKGCVQGTWCDATSVLTFCYLNILSTGLFEVVNCDVVYFGHFVVEELILKWDAEDQMMASGGKIIDGSQNTTHHILKKTIVYNSSIDNTADTDEHLYQNCISLLDMVSIF</sequence>
<proteinExistence type="predicted"/>
<gene>
    <name evidence="1" type="ORF">NE237_008102</name>
</gene>
<keyword evidence="2" id="KW-1185">Reference proteome</keyword>
<evidence type="ECO:0000313" key="2">
    <source>
        <dbReference type="Proteomes" id="UP001141806"/>
    </source>
</evidence>
<protein>
    <submittedName>
        <fullName evidence="1">Uncharacterized protein</fullName>
    </submittedName>
</protein>
<dbReference type="AlphaFoldDB" id="A0A9Q0KQC9"/>
<dbReference type="EMBL" id="JAMYWD010000004">
    <property type="protein sequence ID" value="KAJ4974928.1"/>
    <property type="molecule type" value="Genomic_DNA"/>
</dbReference>
<organism evidence="1 2">
    <name type="scientific">Protea cynaroides</name>
    <dbReference type="NCBI Taxonomy" id="273540"/>
    <lineage>
        <taxon>Eukaryota</taxon>
        <taxon>Viridiplantae</taxon>
        <taxon>Streptophyta</taxon>
        <taxon>Embryophyta</taxon>
        <taxon>Tracheophyta</taxon>
        <taxon>Spermatophyta</taxon>
        <taxon>Magnoliopsida</taxon>
        <taxon>Proteales</taxon>
        <taxon>Proteaceae</taxon>
        <taxon>Protea</taxon>
    </lineage>
</organism>
<dbReference type="Proteomes" id="UP001141806">
    <property type="component" value="Unassembled WGS sequence"/>
</dbReference>
<comment type="caution">
    <text evidence="1">The sequence shown here is derived from an EMBL/GenBank/DDBJ whole genome shotgun (WGS) entry which is preliminary data.</text>
</comment>